<comment type="caution">
    <text evidence="2">The sequence shown here is derived from an EMBL/GenBank/DDBJ whole genome shotgun (WGS) entry which is preliminary data.</text>
</comment>
<evidence type="ECO:0000313" key="2">
    <source>
        <dbReference type="EMBL" id="KAF2835590.1"/>
    </source>
</evidence>
<dbReference type="AlphaFoldDB" id="A0A9P4VMV1"/>
<dbReference type="EMBL" id="MU006107">
    <property type="protein sequence ID" value="KAF2835590.1"/>
    <property type="molecule type" value="Genomic_DNA"/>
</dbReference>
<sequence>MADEEYDIDPEIAAAMGFGTFGSQTNKKRKYNQQDAVTDQDQTSKPKSASTGTNSTPIGARLPRAQSLPSRPPALEQEQNQQPAATTSVQQLQWANDRENLNTLAQGVRDANGDIAYYMPSFVEDPWASWREKQA</sequence>
<accession>A0A9P4VMV1</accession>
<name>A0A9P4VMV1_9PEZI</name>
<dbReference type="Proteomes" id="UP000799429">
    <property type="component" value="Unassembled WGS sequence"/>
</dbReference>
<gene>
    <name evidence="2" type="ORF">M501DRAFT_941422</name>
</gene>
<keyword evidence="3" id="KW-1185">Reference proteome</keyword>
<evidence type="ECO:0000256" key="1">
    <source>
        <dbReference type="SAM" id="MobiDB-lite"/>
    </source>
</evidence>
<feature type="compositionally biased region" description="Polar residues" evidence="1">
    <location>
        <begin position="33"/>
        <end position="57"/>
    </location>
</feature>
<evidence type="ECO:0000313" key="3">
    <source>
        <dbReference type="Proteomes" id="UP000799429"/>
    </source>
</evidence>
<protein>
    <submittedName>
        <fullName evidence="2">Uncharacterized protein</fullName>
    </submittedName>
</protein>
<feature type="region of interest" description="Disordered" evidence="1">
    <location>
        <begin position="1"/>
        <end position="90"/>
    </location>
</feature>
<dbReference type="OrthoDB" id="5419162at2759"/>
<proteinExistence type="predicted"/>
<organism evidence="2 3">
    <name type="scientific">Patellaria atrata CBS 101060</name>
    <dbReference type="NCBI Taxonomy" id="1346257"/>
    <lineage>
        <taxon>Eukaryota</taxon>
        <taxon>Fungi</taxon>
        <taxon>Dikarya</taxon>
        <taxon>Ascomycota</taxon>
        <taxon>Pezizomycotina</taxon>
        <taxon>Dothideomycetes</taxon>
        <taxon>Dothideomycetes incertae sedis</taxon>
        <taxon>Patellariales</taxon>
        <taxon>Patellariaceae</taxon>
        <taxon>Patellaria</taxon>
    </lineage>
</organism>
<feature type="compositionally biased region" description="Acidic residues" evidence="1">
    <location>
        <begin position="1"/>
        <end position="10"/>
    </location>
</feature>
<reference evidence="2" key="1">
    <citation type="journal article" date="2020" name="Stud. Mycol.">
        <title>101 Dothideomycetes genomes: a test case for predicting lifestyles and emergence of pathogens.</title>
        <authorList>
            <person name="Haridas S."/>
            <person name="Albert R."/>
            <person name="Binder M."/>
            <person name="Bloem J."/>
            <person name="Labutti K."/>
            <person name="Salamov A."/>
            <person name="Andreopoulos B."/>
            <person name="Baker S."/>
            <person name="Barry K."/>
            <person name="Bills G."/>
            <person name="Bluhm B."/>
            <person name="Cannon C."/>
            <person name="Castanera R."/>
            <person name="Culley D."/>
            <person name="Daum C."/>
            <person name="Ezra D."/>
            <person name="Gonzalez J."/>
            <person name="Henrissat B."/>
            <person name="Kuo A."/>
            <person name="Liang C."/>
            <person name="Lipzen A."/>
            <person name="Lutzoni F."/>
            <person name="Magnuson J."/>
            <person name="Mondo S."/>
            <person name="Nolan M."/>
            <person name="Ohm R."/>
            <person name="Pangilinan J."/>
            <person name="Park H.-J."/>
            <person name="Ramirez L."/>
            <person name="Alfaro M."/>
            <person name="Sun H."/>
            <person name="Tritt A."/>
            <person name="Yoshinaga Y."/>
            <person name="Zwiers L.-H."/>
            <person name="Turgeon B."/>
            <person name="Goodwin S."/>
            <person name="Spatafora J."/>
            <person name="Crous P."/>
            <person name="Grigoriev I."/>
        </authorList>
    </citation>
    <scope>NUCLEOTIDE SEQUENCE</scope>
    <source>
        <strain evidence="2">CBS 101060</strain>
    </source>
</reference>
<feature type="compositionally biased region" description="Polar residues" evidence="1">
    <location>
        <begin position="77"/>
        <end position="90"/>
    </location>
</feature>